<keyword evidence="6" id="KW-0206">Cytoskeleton</keyword>
<keyword evidence="11" id="KW-1185">Reference proteome</keyword>
<dbReference type="Pfam" id="PF03941">
    <property type="entry name" value="INCENP_ARK-bind"/>
    <property type="match status" value="1"/>
</dbReference>
<gene>
    <name evidence="10" type="ORF">Naga_100076g20</name>
</gene>
<dbReference type="SUPFAM" id="SSF68906">
    <property type="entry name" value="SAP domain"/>
    <property type="match status" value="1"/>
</dbReference>
<dbReference type="Proteomes" id="UP000019335">
    <property type="component" value="Chromosome 13"/>
</dbReference>
<feature type="region of interest" description="Disordered" evidence="8">
    <location>
        <begin position="1"/>
        <end position="35"/>
    </location>
</feature>
<evidence type="ECO:0000256" key="5">
    <source>
        <dbReference type="ARBA" id="ARBA00022829"/>
    </source>
</evidence>
<feature type="region of interest" description="Disordered" evidence="8">
    <location>
        <begin position="521"/>
        <end position="543"/>
    </location>
</feature>
<feature type="compositionally biased region" description="Basic and acidic residues" evidence="8">
    <location>
        <begin position="353"/>
        <end position="363"/>
    </location>
</feature>
<dbReference type="OrthoDB" id="6123at2759"/>
<dbReference type="InterPro" id="IPR036361">
    <property type="entry name" value="SAP_dom_sf"/>
</dbReference>
<feature type="region of interest" description="Disordered" evidence="8">
    <location>
        <begin position="450"/>
        <end position="505"/>
    </location>
</feature>
<dbReference type="PANTHER" id="PTHR13142:SF1">
    <property type="entry name" value="INNER CENTROMERE PROTEIN"/>
    <property type="match status" value="1"/>
</dbReference>
<feature type="region of interest" description="Disordered" evidence="8">
    <location>
        <begin position="90"/>
        <end position="132"/>
    </location>
</feature>
<feature type="region of interest" description="Disordered" evidence="8">
    <location>
        <begin position="234"/>
        <end position="422"/>
    </location>
</feature>
<feature type="compositionally biased region" description="Low complexity" evidence="8">
    <location>
        <begin position="277"/>
        <end position="298"/>
    </location>
</feature>
<accession>W7TMH6</accession>
<dbReference type="GO" id="GO:0005819">
    <property type="term" value="C:spindle"/>
    <property type="evidence" value="ECO:0007669"/>
    <property type="project" value="UniProtKB-SubCell"/>
</dbReference>
<dbReference type="Gene3D" id="1.10.720.30">
    <property type="entry name" value="SAP domain"/>
    <property type="match status" value="1"/>
</dbReference>
<feature type="compositionally biased region" description="Low complexity" evidence="8">
    <location>
        <begin position="575"/>
        <end position="597"/>
    </location>
</feature>
<keyword evidence="5" id="KW-0159">Chromosome partition</keyword>
<name>W7TMH6_9STRA</name>
<feature type="compositionally biased region" description="Low complexity" evidence="8">
    <location>
        <begin position="760"/>
        <end position="774"/>
    </location>
</feature>
<feature type="region of interest" description="Disordered" evidence="8">
    <location>
        <begin position="814"/>
        <end position="851"/>
    </location>
</feature>
<feature type="compositionally biased region" description="Polar residues" evidence="8">
    <location>
        <begin position="1"/>
        <end position="27"/>
    </location>
</feature>
<comment type="caution">
    <text evidence="10">The sequence shown here is derived from an EMBL/GenBank/DDBJ whole genome shotgun (WGS) entry which is preliminary data.</text>
</comment>
<comment type="similarity">
    <text evidence="3">Belongs to the INCENP family.</text>
</comment>
<evidence type="ECO:0000256" key="3">
    <source>
        <dbReference type="ARBA" id="ARBA00010042"/>
    </source>
</evidence>
<dbReference type="EMBL" id="AZIL01001169">
    <property type="protein sequence ID" value="EWM24703.1"/>
    <property type="molecule type" value="Genomic_DNA"/>
</dbReference>
<keyword evidence="7" id="KW-0539">Nucleus</keyword>
<feature type="region of interest" description="Disordered" evidence="8">
    <location>
        <begin position="575"/>
        <end position="776"/>
    </location>
</feature>
<feature type="compositionally biased region" description="Acidic residues" evidence="8">
    <location>
        <begin position="234"/>
        <end position="263"/>
    </location>
</feature>
<dbReference type="GO" id="GO:0007059">
    <property type="term" value="P:chromosome segregation"/>
    <property type="evidence" value="ECO:0007669"/>
    <property type="project" value="UniProtKB-KW"/>
</dbReference>
<proteinExistence type="inferred from homology"/>
<comment type="subcellular location">
    <subcellularLocation>
        <location evidence="2">Cytoplasm</location>
        <location evidence="2">Cytoskeleton</location>
        <location evidence="2">Spindle</location>
    </subcellularLocation>
    <subcellularLocation>
        <location evidence="1">Nucleus</location>
    </subcellularLocation>
</comment>
<feature type="region of interest" description="Disordered" evidence="8">
    <location>
        <begin position="1089"/>
        <end position="1127"/>
    </location>
</feature>
<dbReference type="Pfam" id="PF02037">
    <property type="entry name" value="SAP"/>
    <property type="match status" value="1"/>
</dbReference>
<feature type="compositionally biased region" description="Basic and acidic residues" evidence="8">
    <location>
        <begin position="814"/>
        <end position="843"/>
    </location>
</feature>
<organism evidence="10 11">
    <name type="scientific">Nannochloropsis gaditana</name>
    <dbReference type="NCBI Taxonomy" id="72520"/>
    <lineage>
        <taxon>Eukaryota</taxon>
        <taxon>Sar</taxon>
        <taxon>Stramenopiles</taxon>
        <taxon>Ochrophyta</taxon>
        <taxon>Eustigmatophyceae</taxon>
        <taxon>Eustigmatales</taxon>
        <taxon>Monodopsidaceae</taxon>
        <taxon>Nannochloropsis</taxon>
    </lineage>
</organism>
<dbReference type="Gene3D" id="6.10.250.2990">
    <property type="match status" value="1"/>
</dbReference>
<feature type="compositionally biased region" description="Polar residues" evidence="8">
    <location>
        <begin position="983"/>
        <end position="997"/>
    </location>
</feature>
<feature type="region of interest" description="Disordered" evidence="8">
    <location>
        <begin position="146"/>
        <end position="192"/>
    </location>
</feature>
<keyword evidence="4" id="KW-0963">Cytoplasm</keyword>
<feature type="compositionally biased region" description="Low complexity" evidence="8">
    <location>
        <begin position="957"/>
        <end position="969"/>
    </location>
</feature>
<feature type="compositionally biased region" description="Low complexity" evidence="8">
    <location>
        <begin position="724"/>
        <end position="740"/>
    </location>
</feature>
<feature type="compositionally biased region" description="Low complexity" evidence="8">
    <location>
        <begin position="313"/>
        <end position="332"/>
    </location>
</feature>
<feature type="compositionally biased region" description="Low complexity" evidence="8">
    <location>
        <begin position="616"/>
        <end position="629"/>
    </location>
</feature>
<dbReference type="PANTHER" id="PTHR13142">
    <property type="entry name" value="INNER CENTROMERE PROTEIN"/>
    <property type="match status" value="1"/>
</dbReference>
<evidence type="ECO:0000256" key="1">
    <source>
        <dbReference type="ARBA" id="ARBA00004123"/>
    </source>
</evidence>
<dbReference type="SMART" id="SM00513">
    <property type="entry name" value="SAP"/>
    <property type="match status" value="1"/>
</dbReference>
<evidence type="ECO:0000313" key="10">
    <source>
        <dbReference type="EMBL" id="EWM24703.1"/>
    </source>
</evidence>
<protein>
    <submittedName>
        <fullName evidence="10">Incenp protein</fullName>
    </submittedName>
</protein>
<feature type="compositionally biased region" description="Acidic residues" evidence="8">
    <location>
        <begin position="169"/>
        <end position="178"/>
    </location>
</feature>
<evidence type="ECO:0000256" key="2">
    <source>
        <dbReference type="ARBA" id="ARBA00004186"/>
    </source>
</evidence>
<evidence type="ECO:0000256" key="8">
    <source>
        <dbReference type="SAM" id="MobiDB-lite"/>
    </source>
</evidence>
<feature type="domain" description="SAP" evidence="9">
    <location>
        <begin position="199"/>
        <end position="233"/>
    </location>
</feature>
<sequence length="1127" mass="116057">MTTRSSRSSNSGVKNDQSSGNNIQRTASKGGPTIQRVVDMLFDTSRAAKEQLEAEHKEHLGWLANALNHLRTRVLAGEMDEAAVEGKMNTSDQISEASGAEQHVRQSKRKKEYACRPRTSKGLLDASTDEEDDNFSMASTVVADEGSQVGCASRRGKRRHAAAMKDDHEDGIEHEEGSDSCADQIESGDKSKLAQTLVPSKLRVVDLRRELRARGLPSSGLKAQLVEKLEAALEMEDLEGEKEPELPEILEGDEEENDDEVQEGAEQVQRAAKVAKHSASTSSASSYSSAIAPSEEAAPPVPSSRRMSRSSKAKNSGGAAKKLQSRPSSSDSNCRRSSRGMKSAASAMGVETQTHDAGAHEPELPAVDEGASAESFSIGEDVTPGSQAPVAVSPQEGAVLANDPACTNNGGASRHTGDSRAETAVVEAVAEQVSSAREILAPTPAPVVTSAGKEKLDSVSRSLPTPVPSSSSTASSVNSLLQSSAGSSTSGAGSGSGHALAKAPSSAKDIAAKISALRRGQLEEKSRANKGGGASASSRSANAAASSTAQANAATLTQPLSFLERLKLTTASFASGNASSHSNANSSNSSKAPAAAPKPAPVEAVSLVSDADTSVPPLKAASTTPLPATAAPPPPSGSNPPDPADDSPTGSVSAARLESSTGHASHLGKGAAEETPVSGMDQRNTERAGAEASHQSDTIAAKTMPVVKNARPPSNSHASPQINAAPGAPASGKGSKPAPSNLVGGLHSFTSLLKKGPAEGGSSSASSTAPASGGMRVVEVKALKRAEAARKADMVKEEERRQRKLLMERAIQQKKADATRLEQEAHKKRAELAAKRKEREEKLGAGGGGMPTANAAAVSAASAISGIGKAGPQAGNEEHKKPRIEGLGGAPARDGLPSATAPLSSVPRPPNTVPNLSNSRPGAPIDRLKSPMPAPKQANGGSCNAGSALKDISNKQASNASVPGASAAAAGGGSKGEYASKPGMSTSASQPHANATFGSLAGKLGVGESYEISDREESSDDDYDSDGGGGGKGKAAAKRVPDWAKGPALREALEAQFNKKHKVDPDSIFPEVRTCDLEEIFKSYQQGGAQAKKRAYRQRQSTGNWQRDELSSAEKTRYREDMGYGHS</sequence>
<dbReference type="AlphaFoldDB" id="W7TMH6"/>
<evidence type="ECO:0000313" key="11">
    <source>
        <dbReference type="Proteomes" id="UP000019335"/>
    </source>
</evidence>
<feature type="compositionally biased region" description="Polar residues" evidence="8">
    <location>
        <begin position="712"/>
        <end position="722"/>
    </location>
</feature>
<evidence type="ECO:0000256" key="6">
    <source>
        <dbReference type="ARBA" id="ARBA00023212"/>
    </source>
</evidence>
<evidence type="ECO:0000256" key="4">
    <source>
        <dbReference type="ARBA" id="ARBA00022490"/>
    </source>
</evidence>
<reference evidence="10 11" key="1">
    <citation type="journal article" date="2014" name="Mol. Plant">
        <title>Chromosome Scale Genome Assembly and Transcriptome Profiling of Nannochloropsis gaditana in Nitrogen Depletion.</title>
        <authorList>
            <person name="Corteggiani Carpinelli E."/>
            <person name="Telatin A."/>
            <person name="Vitulo N."/>
            <person name="Forcato C."/>
            <person name="D'Angelo M."/>
            <person name="Schiavon R."/>
            <person name="Vezzi A."/>
            <person name="Giacometti G.M."/>
            <person name="Morosinotto T."/>
            <person name="Valle G."/>
        </authorList>
    </citation>
    <scope>NUCLEOTIDE SEQUENCE [LARGE SCALE GENOMIC DNA]</scope>
    <source>
        <strain evidence="10 11">B-31</strain>
    </source>
</reference>
<evidence type="ECO:0000259" key="9">
    <source>
        <dbReference type="PROSITE" id="PS50800"/>
    </source>
</evidence>
<feature type="region of interest" description="Disordered" evidence="8">
    <location>
        <begin position="867"/>
        <end position="1042"/>
    </location>
</feature>
<dbReference type="GO" id="GO:0005634">
    <property type="term" value="C:nucleus"/>
    <property type="evidence" value="ECO:0007669"/>
    <property type="project" value="UniProtKB-SubCell"/>
</dbReference>
<feature type="compositionally biased region" description="Low complexity" evidence="8">
    <location>
        <begin position="459"/>
        <end position="491"/>
    </location>
</feature>
<dbReference type="InterPro" id="IPR003034">
    <property type="entry name" value="SAP_dom"/>
</dbReference>
<feature type="compositionally biased region" description="Basic and acidic residues" evidence="8">
    <location>
        <begin position="1106"/>
        <end position="1127"/>
    </location>
</feature>
<feature type="compositionally biased region" description="Pro residues" evidence="8">
    <location>
        <begin position="630"/>
        <end position="642"/>
    </location>
</feature>
<dbReference type="PROSITE" id="PS50800">
    <property type="entry name" value="SAP"/>
    <property type="match status" value="1"/>
</dbReference>
<evidence type="ECO:0000256" key="7">
    <source>
        <dbReference type="ARBA" id="ARBA00023242"/>
    </source>
</evidence>
<dbReference type="InterPro" id="IPR005635">
    <property type="entry name" value="Inner_centromere_prot_ARK-bd"/>
</dbReference>